<keyword evidence="4" id="KW-0472">Membrane</keyword>
<sequence>MKKWLLLLMILVLIQTFAYEFYLIKAQVEASERSIESFRSTHESQASLAFLLEDQISSIYYRLTLDQTLGEWMQQREPTISNMYLLGLLQDNSLKIISSNPLVVSVYIYGKTTDTVLSTNHEFTKLDQFPDKEIFTEFNEKNGHWVGKRLEKAGYGNAKSIISFIGAIGNNGLVAINIDERKLLSQSADLYGTLLVGKERNILTFQDGKEVKIPELPVERLPQKPTLLDQPFSLEGYKVFQTGHASGEWEMISIATPIESSPAWQYRKIMIVVLSLFLIVLAALIYRYAKKSYFQPIERLEHNYSRNLDDLKHNLVLNVLTGKLKEADIREKMTEMGVQFPSDRIMVIVFQIDDFYDYLLNMKQDDRFFMDKTIYNAIKWTFMTAYASYAVKAELEKIAILLSIPSDMDEAGMLHKVEGTIRYLQNEIRDNCNLTICAGISRLQESLKDAHTGYYQALQAVGFKTIYGKHSIIRYQDISAKHSDEHVYLVTDINKMCNLIKEDRLDEFESLFRRMQNGMLNEEKFSLDRLNALFSNVLYGIVKLTLEQRFDFADIVKEDIFMKIYSYEFLQDKTEYVIHVARTVSAAIQARKNSNNKTVQLILDYIHDHYDQSISLTTISDSLGINSSYISTLIKQEVGQGFVDYMNQLRINKAQNLLQDPNLTIKHISEICGYETVHSFIRNFKKVHLLTPSEYRNKSLSKRNV</sequence>
<dbReference type="InterPro" id="IPR041522">
    <property type="entry name" value="CdaR_GGDEF"/>
</dbReference>
<feature type="domain" description="HTH araC/xylS-type" evidence="5">
    <location>
        <begin position="600"/>
        <end position="698"/>
    </location>
</feature>
<keyword evidence="1" id="KW-0805">Transcription regulation</keyword>
<keyword evidence="2" id="KW-0238">DNA-binding</keyword>
<evidence type="ECO:0000256" key="4">
    <source>
        <dbReference type="SAM" id="Phobius"/>
    </source>
</evidence>
<accession>A0ABT2U999</accession>
<keyword evidence="4" id="KW-0812">Transmembrane</keyword>
<evidence type="ECO:0000256" key="1">
    <source>
        <dbReference type="ARBA" id="ARBA00023015"/>
    </source>
</evidence>
<dbReference type="InterPro" id="IPR009057">
    <property type="entry name" value="Homeodomain-like_sf"/>
</dbReference>
<dbReference type="Pfam" id="PF17853">
    <property type="entry name" value="GGDEF_2"/>
    <property type="match status" value="1"/>
</dbReference>
<keyword evidence="4" id="KW-1133">Transmembrane helix</keyword>
<dbReference type="SUPFAM" id="SSF46689">
    <property type="entry name" value="Homeodomain-like"/>
    <property type="match status" value="2"/>
</dbReference>
<dbReference type="PANTHER" id="PTHR43280:SF2">
    <property type="entry name" value="HTH-TYPE TRANSCRIPTIONAL REGULATOR EXSA"/>
    <property type="match status" value="1"/>
</dbReference>
<evidence type="ECO:0000256" key="3">
    <source>
        <dbReference type="ARBA" id="ARBA00023163"/>
    </source>
</evidence>
<evidence type="ECO:0000313" key="7">
    <source>
        <dbReference type="Proteomes" id="UP001652445"/>
    </source>
</evidence>
<reference evidence="6 7" key="1">
    <citation type="submission" date="2022-09" db="EMBL/GenBank/DDBJ databases">
        <authorList>
            <person name="Han X.L."/>
            <person name="Wang Q."/>
            <person name="Lu T."/>
        </authorList>
    </citation>
    <scope>NUCLEOTIDE SEQUENCE [LARGE SCALE GENOMIC DNA]</scope>
    <source>
        <strain evidence="6 7">WQ 127069</strain>
    </source>
</reference>
<dbReference type="EMBL" id="JAOQIO010000007">
    <property type="protein sequence ID" value="MCU6791122.1"/>
    <property type="molecule type" value="Genomic_DNA"/>
</dbReference>
<dbReference type="PANTHER" id="PTHR43280">
    <property type="entry name" value="ARAC-FAMILY TRANSCRIPTIONAL REGULATOR"/>
    <property type="match status" value="1"/>
</dbReference>
<gene>
    <name evidence="6" type="ORF">OB236_03160</name>
</gene>
<evidence type="ECO:0000313" key="6">
    <source>
        <dbReference type="EMBL" id="MCU6791122.1"/>
    </source>
</evidence>
<dbReference type="Proteomes" id="UP001652445">
    <property type="component" value="Unassembled WGS sequence"/>
</dbReference>
<keyword evidence="3" id="KW-0804">Transcription</keyword>
<proteinExistence type="predicted"/>
<keyword evidence="7" id="KW-1185">Reference proteome</keyword>
<protein>
    <submittedName>
        <fullName evidence="6">Helix-turn-helix domain-containing protein</fullName>
    </submittedName>
</protein>
<dbReference type="InterPro" id="IPR018060">
    <property type="entry name" value="HTH_AraC"/>
</dbReference>
<evidence type="ECO:0000256" key="2">
    <source>
        <dbReference type="ARBA" id="ARBA00023125"/>
    </source>
</evidence>
<dbReference type="PROSITE" id="PS01124">
    <property type="entry name" value="HTH_ARAC_FAMILY_2"/>
    <property type="match status" value="1"/>
</dbReference>
<evidence type="ECO:0000259" key="5">
    <source>
        <dbReference type="PROSITE" id="PS01124"/>
    </source>
</evidence>
<dbReference type="SMART" id="SM00342">
    <property type="entry name" value="HTH_ARAC"/>
    <property type="match status" value="1"/>
</dbReference>
<comment type="caution">
    <text evidence="6">The sequence shown here is derived from an EMBL/GenBank/DDBJ whole genome shotgun (WGS) entry which is preliminary data.</text>
</comment>
<feature type="transmembrane region" description="Helical" evidence="4">
    <location>
        <begin position="269"/>
        <end position="289"/>
    </location>
</feature>
<dbReference type="Pfam" id="PF12833">
    <property type="entry name" value="HTH_18"/>
    <property type="match status" value="1"/>
</dbReference>
<organism evidence="6 7">
    <name type="scientific">Paenibacillus baimaensis</name>
    <dbReference type="NCBI Taxonomy" id="2982185"/>
    <lineage>
        <taxon>Bacteria</taxon>
        <taxon>Bacillati</taxon>
        <taxon>Bacillota</taxon>
        <taxon>Bacilli</taxon>
        <taxon>Bacillales</taxon>
        <taxon>Paenibacillaceae</taxon>
        <taxon>Paenibacillus</taxon>
    </lineage>
</organism>
<dbReference type="Gene3D" id="1.10.10.60">
    <property type="entry name" value="Homeodomain-like"/>
    <property type="match status" value="2"/>
</dbReference>
<name>A0ABT2U999_9BACL</name>